<accession>A0A820Q386</accession>
<feature type="non-terminal residue" evidence="2">
    <location>
        <position position="1"/>
    </location>
</feature>
<dbReference type="Proteomes" id="UP000663881">
    <property type="component" value="Unassembled WGS sequence"/>
</dbReference>
<feature type="region of interest" description="Disordered" evidence="1">
    <location>
        <begin position="63"/>
        <end position="144"/>
    </location>
</feature>
<dbReference type="EMBL" id="CAJOAY010029653">
    <property type="protein sequence ID" value="CAF4414037.1"/>
    <property type="molecule type" value="Genomic_DNA"/>
</dbReference>
<feature type="compositionally biased region" description="Basic and acidic residues" evidence="1">
    <location>
        <begin position="72"/>
        <end position="87"/>
    </location>
</feature>
<gene>
    <name evidence="2" type="ORF">OKA104_LOCUS52121</name>
</gene>
<evidence type="ECO:0000313" key="2">
    <source>
        <dbReference type="EMBL" id="CAF4414037.1"/>
    </source>
</evidence>
<dbReference type="AlphaFoldDB" id="A0A820Q386"/>
<sequence length="144" mass="16824">KRPQISSSTSPLELDEIQQILGNRRITSLNDIGHYTQYCHTWEWDDRFWFSLTSAQRDQLNRLQQQLQQSRSRQDSGDTQIYEHSDRSAYQGDSEDNTPKTNNLNRRIRSRNSSQDNLLPLPINQTPTDETKRFKAITNEPGST</sequence>
<feature type="non-terminal residue" evidence="2">
    <location>
        <position position="144"/>
    </location>
</feature>
<reference evidence="2" key="1">
    <citation type="submission" date="2021-02" db="EMBL/GenBank/DDBJ databases">
        <authorList>
            <person name="Nowell W R."/>
        </authorList>
    </citation>
    <scope>NUCLEOTIDE SEQUENCE</scope>
</reference>
<comment type="caution">
    <text evidence="2">The sequence shown here is derived from an EMBL/GenBank/DDBJ whole genome shotgun (WGS) entry which is preliminary data.</text>
</comment>
<name>A0A820Q386_9BILA</name>
<organism evidence="2 3">
    <name type="scientific">Adineta steineri</name>
    <dbReference type="NCBI Taxonomy" id="433720"/>
    <lineage>
        <taxon>Eukaryota</taxon>
        <taxon>Metazoa</taxon>
        <taxon>Spiralia</taxon>
        <taxon>Gnathifera</taxon>
        <taxon>Rotifera</taxon>
        <taxon>Eurotatoria</taxon>
        <taxon>Bdelloidea</taxon>
        <taxon>Adinetida</taxon>
        <taxon>Adinetidae</taxon>
        <taxon>Adineta</taxon>
    </lineage>
</organism>
<evidence type="ECO:0000313" key="3">
    <source>
        <dbReference type="Proteomes" id="UP000663881"/>
    </source>
</evidence>
<evidence type="ECO:0000256" key="1">
    <source>
        <dbReference type="SAM" id="MobiDB-lite"/>
    </source>
</evidence>
<proteinExistence type="predicted"/>
<protein>
    <submittedName>
        <fullName evidence="2">Uncharacterized protein</fullName>
    </submittedName>
</protein>